<dbReference type="AlphaFoldDB" id="A0A285K1T1"/>
<dbReference type="InterPro" id="IPR010497">
    <property type="entry name" value="Epoxide_hydro_N"/>
</dbReference>
<dbReference type="GO" id="GO:0004301">
    <property type="term" value="F:epoxide hydrolase activity"/>
    <property type="evidence" value="ECO:0007669"/>
    <property type="project" value="TreeGrafter"/>
</dbReference>
<dbReference type="PANTHER" id="PTHR21661">
    <property type="entry name" value="EPOXIDE HYDROLASE 1-RELATED"/>
    <property type="match status" value="1"/>
</dbReference>
<evidence type="ECO:0000256" key="2">
    <source>
        <dbReference type="ARBA" id="ARBA00022797"/>
    </source>
</evidence>
<organism evidence="5 6">
    <name type="scientific">Paractinoplanes atraurantiacus</name>
    <dbReference type="NCBI Taxonomy" id="1036182"/>
    <lineage>
        <taxon>Bacteria</taxon>
        <taxon>Bacillati</taxon>
        <taxon>Actinomycetota</taxon>
        <taxon>Actinomycetes</taxon>
        <taxon>Micromonosporales</taxon>
        <taxon>Micromonosporaceae</taxon>
        <taxon>Paractinoplanes</taxon>
    </lineage>
</organism>
<dbReference type="EMBL" id="OBDY01000028">
    <property type="protein sequence ID" value="SNY65466.1"/>
    <property type="molecule type" value="Genomic_DNA"/>
</dbReference>
<dbReference type="RefSeq" id="WP_097327322.1">
    <property type="nucleotide sequence ID" value="NZ_OBDY01000028.1"/>
</dbReference>
<evidence type="ECO:0000313" key="5">
    <source>
        <dbReference type="EMBL" id="SNY65466.1"/>
    </source>
</evidence>
<sequence>MSEIRPFRIDISDADVADLRERLGRTRWSPEVPGQGWTRGVPVESLRGLAEYWGGQFDWRAAEARLNELPQFLTEVDGQTLHFAHVRSDNPEATALVFAHDWPGSFALYLPAVEALRADFHLVFMSTPGVGFSGPFTSAGWNTPKIAAAYHEVMSRLGYERYGVQGTGGGGAIAVEMGRQAPERVIGAHVNGHITFPSGDPADFEGLTEAEQGRLQRLQEFRDDKMGFNVIQSTRPQTLAYGLHDSPVGQLAWIAEKFKEWTDPAAELPEDSIGIDLLLTNVSLYWFTGTAGSSANLYWEAAHDPAAWTPKPRSTFPLGVALGVTDITIRRFADREAPVTHWTELTAGGNFLSAEEPKIFADDVRAFFSSLSA</sequence>
<dbReference type="SUPFAM" id="SSF53474">
    <property type="entry name" value="alpha/beta-Hydrolases"/>
    <property type="match status" value="1"/>
</dbReference>
<dbReference type="InterPro" id="IPR029058">
    <property type="entry name" value="AB_hydrolase_fold"/>
</dbReference>
<comment type="similarity">
    <text evidence="1">Belongs to the peptidase S33 family.</text>
</comment>
<dbReference type="PANTHER" id="PTHR21661:SF35">
    <property type="entry name" value="EPOXIDE HYDROLASE"/>
    <property type="match status" value="1"/>
</dbReference>
<evidence type="ECO:0000256" key="3">
    <source>
        <dbReference type="ARBA" id="ARBA00022801"/>
    </source>
</evidence>
<dbReference type="PIRSF" id="PIRSF001112">
    <property type="entry name" value="Epoxide_hydrolase"/>
    <property type="match status" value="1"/>
</dbReference>
<keyword evidence="2" id="KW-0058">Aromatic hydrocarbons catabolism</keyword>
<keyword evidence="6" id="KW-1185">Reference proteome</keyword>
<dbReference type="OrthoDB" id="4654311at2"/>
<dbReference type="Pfam" id="PF06441">
    <property type="entry name" value="EHN"/>
    <property type="match status" value="1"/>
</dbReference>
<evidence type="ECO:0000256" key="1">
    <source>
        <dbReference type="ARBA" id="ARBA00010088"/>
    </source>
</evidence>
<proteinExistence type="inferred from homology"/>
<protein>
    <submittedName>
        <fullName evidence="5">Pimeloyl-ACP methyl ester carboxylesterase</fullName>
    </submittedName>
</protein>
<accession>A0A285K1T1</accession>
<keyword evidence="3" id="KW-0378">Hydrolase</keyword>
<dbReference type="Proteomes" id="UP000219612">
    <property type="component" value="Unassembled WGS sequence"/>
</dbReference>
<evidence type="ECO:0000313" key="6">
    <source>
        <dbReference type="Proteomes" id="UP000219612"/>
    </source>
</evidence>
<feature type="domain" description="Epoxide hydrolase N-terminal" evidence="4">
    <location>
        <begin position="4"/>
        <end position="107"/>
    </location>
</feature>
<name>A0A285K1T1_9ACTN</name>
<dbReference type="GO" id="GO:0097176">
    <property type="term" value="P:epoxide metabolic process"/>
    <property type="evidence" value="ECO:0007669"/>
    <property type="project" value="TreeGrafter"/>
</dbReference>
<evidence type="ECO:0000259" key="4">
    <source>
        <dbReference type="Pfam" id="PF06441"/>
    </source>
</evidence>
<dbReference type="Gene3D" id="3.40.50.1820">
    <property type="entry name" value="alpha/beta hydrolase"/>
    <property type="match status" value="1"/>
</dbReference>
<dbReference type="InterPro" id="IPR016292">
    <property type="entry name" value="Epoxide_hydrolase"/>
</dbReference>
<gene>
    <name evidence="5" type="ORF">SAMN05421748_12856</name>
</gene>
<reference evidence="6" key="1">
    <citation type="submission" date="2017-09" db="EMBL/GenBank/DDBJ databases">
        <authorList>
            <person name="Varghese N."/>
            <person name="Submissions S."/>
        </authorList>
    </citation>
    <scope>NUCLEOTIDE SEQUENCE [LARGE SCALE GENOMIC DNA]</scope>
    <source>
        <strain evidence="6">CGMCC 4.6857</strain>
    </source>
</reference>